<evidence type="ECO:0000313" key="2">
    <source>
        <dbReference type="Proteomes" id="UP000241462"/>
    </source>
</evidence>
<name>A0A2T3AB57_9PEZI</name>
<dbReference type="AlphaFoldDB" id="A0A2T3AB57"/>
<dbReference type="EMBL" id="KZ678420">
    <property type="protein sequence ID" value="PSR90366.1"/>
    <property type="molecule type" value="Genomic_DNA"/>
</dbReference>
<dbReference type="STRING" id="2025994.A0A2T3AB57"/>
<protein>
    <submittedName>
        <fullName evidence="1">Uncharacterized protein</fullName>
    </submittedName>
</protein>
<dbReference type="InParanoid" id="A0A2T3AB57"/>
<organism evidence="1 2">
    <name type="scientific">Coniella lustricola</name>
    <dbReference type="NCBI Taxonomy" id="2025994"/>
    <lineage>
        <taxon>Eukaryota</taxon>
        <taxon>Fungi</taxon>
        <taxon>Dikarya</taxon>
        <taxon>Ascomycota</taxon>
        <taxon>Pezizomycotina</taxon>
        <taxon>Sordariomycetes</taxon>
        <taxon>Sordariomycetidae</taxon>
        <taxon>Diaporthales</taxon>
        <taxon>Schizoparmaceae</taxon>
        <taxon>Coniella</taxon>
    </lineage>
</organism>
<proteinExistence type="predicted"/>
<keyword evidence="2" id="KW-1185">Reference proteome</keyword>
<gene>
    <name evidence="1" type="ORF">BD289DRAFT_430909</name>
</gene>
<accession>A0A2T3AB57</accession>
<sequence length="160" mass="17112">MPQGATGPLTSGPITGPFMPIAVQQPYHPGPMIGRNPAAAPAFLQHPATIMMPGHAGMPSVAPGTPVPPMMMPGGHGVMMPGAFPGHQPGLLTGSLQHREMNEPQDFRPADEDPARMYWVRQLDGHYVSMPRATIDAFGDEGARWYVTDDGVFYAVRLDG</sequence>
<dbReference type="OrthoDB" id="5194044at2759"/>
<reference evidence="1 2" key="1">
    <citation type="journal article" date="2018" name="Mycol. Prog.">
        <title>Coniella lustricola, a new species from submerged detritus.</title>
        <authorList>
            <person name="Raudabaugh D.B."/>
            <person name="Iturriaga T."/>
            <person name="Carver A."/>
            <person name="Mondo S."/>
            <person name="Pangilinan J."/>
            <person name="Lipzen A."/>
            <person name="He G."/>
            <person name="Amirebrahimi M."/>
            <person name="Grigoriev I.V."/>
            <person name="Miller A.N."/>
        </authorList>
    </citation>
    <scope>NUCLEOTIDE SEQUENCE [LARGE SCALE GENOMIC DNA]</scope>
    <source>
        <strain evidence="1 2">B22-T-1</strain>
    </source>
</reference>
<evidence type="ECO:0000313" key="1">
    <source>
        <dbReference type="EMBL" id="PSR90366.1"/>
    </source>
</evidence>
<dbReference type="Proteomes" id="UP000241462">
    <property type="component" value="Unassembled WGS sequence"/>
</dbReference>